<dbReference type="SUPFAM" id="SSF81301">
    <property type="entry name" value="Nucleotidyltransferase"/>
    <property type="match status" value="1"/>
</dbReference>
<dbReference type="eggNOG" id="ENOG502Z98B">
    <property type="taxonomic scope" value="Bacteria"/>
</dbReference>
<evidence type="ECO:0000313" key="2">
    <source>
        <dbReference type="Proteomes" id="UP000030661"/>
    </source>
</evidence>
<dbReference type="STRING" id="1499967.U27_00388"/>
<sequence length="196" mass="22175">MLLAEPIYITQRIAREFDQLGIQYLVGGSLASSLHGIPRATNDVDMVANITYAHIPDLVNALEAEFYIDAGMIHDAIQHQSSFNVIHLATMFKVDIFVLKSDGASQEEMRRRGQYQVSEIPDETLFLASAEDVIVHKLYWYQLGGNVSERQWTDVLGVLQVQGGQLDYPYLNRMAHHRGVRDLLTQAMNEAEQEKV</sequence>
<dbReference type="InterPro" id="IPR043519">
    <property type="entry name" value="NT_sf"/>
</dbReference>
<name>A0A081C7D6_VECG1</name>
<protein>
    <submittedName>
        <fullName evidence="1">Uncharacterized protein</fullName>
    </submittedName>
</protein>
<dbReference type="Gene3D" id="3.30.460.40">
    <property type="match status" value="1"/>
</dbReference>
<reference evidence="1" key="1">
    <citation type="journal article" date="2015" name="PeerJ">
        <title>First genomic representation of candidate bacterial phylum KSB3 points to enhanced environmental sensing as a trigger of wastewater bulking.</title>
        <authorList>
            <person name="Sekiguchi Y."/>
            <person name="Ohashi A."/>
            <person name="Parks D.H."/>
            <person name="Yamauchi T."/>
            <person name="Tyson G.W."/>
            <person name="Hugenholtz P."/>
        </authorList>
    </citation>
    <scope>NUCLEOTIDE SEQUENCE [LARGE SCALE GENOMIC DNA]</scope>
</reference>
<keyword evidence="2" id="KW-1185">Reference proteome</keyword>
<evidence type="ECO:0000313" key="1">
    <source>
        <dbReference type="EMBL" id="GAK60491.1"/>
    </source>
</evidence>
<accession>A0A081C7D6</accession>
<gene>
    <name evidence="1" type="ORF">U27_00388</name>
</gene>
<dbReference type="EMBL" id="DF820473">
    <property type="protein sequence ID" value="GAK60491.1"/>
    <property type="molecule type" value="Genomic_DNA"/>
</dbReference>
<dbReference type="Proteomes" id="UP000030661">
    <property type="component" value="Unassembled WGS sequence"/>
</dbReference>
<proteinExistence type="predicted"/>
<dbReference type="AlphaFoldDB" id="A0A081C7D6"/>
<dbReference type="HOGENOM" id="CLU_118457_0_0_0"/>
<organism evidence="1">
    <name type="scientific">Vecturithrix granuli</name>
    <dbReference type="NCBI Taxonomy" id="1499967"/>
    <lineage>
        <taxon>Bacteria</taxon>
        <taxon>Candidatus Moduliflexota</taxon>
        <taxon>Candidatus Vecturitrichia</taxon>
        <taxon>Candidatus Vecturitrichales</taxon>
        <taxon>Candidatus Vecturitrichaceae</taxon>
        <taxon>Candidatus Vecturithrix</taxon>
    </lineage>
</organism>